<organism evidence="2 3">
    <name type="scientific">Roseateles albus</name>
    <dbReference type="NCBI Taxonomy" id="2987525"/>
    <lineage>
        <taxon>Bacteria</taxon>
        <taxon>Pseudomonadati</taxon>
        <taxon>Pseudomonadota</taxon>
        <taxon>Betaproteobacteria</taxon>
        <taxon>Burkholderiales</taxon>
        <taxon>Sphaerotilaceae</taxon>
        <taxon>Roseateles</taxon>
    </lineage>
</organism>
<dbReference type="Pfam" id="PF13946">
    <property type="entry name" value="DUF4214"/>
    <property type="match status" value="1"/>
</dbReference>
<gene>
    <name evidence="2" type="ORF">PRZ03_14270</name>
</gene>
<feature type="domain" description="DUF4214" evidence="1">
    <location>
        <begin position="23"/>
        <end position="73"/>
    </location>
</feature>
<keyword evidence="3" id="KW-1185">Reference proteome</keyword>
<evidence type="ECO:0000313" key="2">
    <source>
        <dbReference type="EMBL" id="MDC8772745.1"/>
    </source>
</evidence>
<proteinExistence type="predicted"/>
<dbReference type="RefSeq" id="WP_273600919.1">
    <property type="nucleotide sequence ID" value="NZ_JAQQXT010000008.1"/>
</dbReference>
<name>A0ABT5KFN8_9BURK</name>
<dbReference type="EMBL" id="JAQQXT010000008">
    <property type="protein sequence ID" value="MDC8772745.1"/>
    <property type="molecule type" value="Genomic_DNA"/>
</dbReference>
<comment type="caution">
    <text evidence="2">The sequence shown here is derived from an EMBL/GenBank/DDBJ whole genome shotgun (WGS) entry which is preliminary data.</text>
</comment>
<dbReference type="InterPro" id="IPR025282">
    <property type="entry name" value="DUF4214"/>
</dbReference>
<accession>A0ABT5KFN8</accession>
<reference evidence="2 3" key="1">
    <citation type="submission" date="2022-10" db="EMBL/GenBank/DDBJ databases">
        <title>Paucibacter sp. hw1 Genome sequencing.</title>
        <authorList>
            <person name="Park S."/>
        </authorList>
    </citation>
    <scope>NUCLEOTIDE SEQUENCE [LARGE SCALE GENOMIC DNA]</scope>
    <source>
        <strain evidence="3">hw1</strain>
    </source>
</reference>
<protein>
    <submittedName>
        <fullName evidence="2">DUF4214 domain-containing protein</fullName>
    </submittedName>
</protein>
<sequence length="203" mass="22454">MSEQASKTRAGGRVNSVSALLALEDENFVRAAYLSVLGREVDADGLSNYLSQIRTGAERGALTVELALSQEGRQHSANVEGLAELVARVRPHPMPAWKRALRRLLMRPDVSMVEQLERQLRATDNRLYRISQNLETLLAANHAEIVALRHDVAQLPLRTDQASATESPPSAAPGIHIRILPAQAERIYQDLRRAQSRRAGIQT</sequence>
<evidence type="ECO:0000313" key="3">
    <source>
        <dbReference type="Proteomes" id="UP001221189"/>
    </source>
</evidence>
<evidence type="ECO:0000259" key="1">
    <source>
        <dbReference type="Pfam" id="PF13946"/>
    </source>
</evidence>
<dbReference type="Proteomes" id="UP001221189">
    <property type="component" value="Unassembled WGS sequence"/>
</dbReference>